<dbReference type="Proteomes" id="UP000324222">
    <property type="component" value="Unassembled WGS sequence"/>
</dbReference>
<dbReference type="EMBL" id="VSRR010127042">
    <property type="protein sequence ID" value="MPD01410.1"/>
    <property type="molecule type" value="Genomic_DNA"/>
</dbReference>
<dbReference type="PANTHER" id="PTHR11733:SF167">
    <property type="entry name" value="FI17812P1-RELATED"/>
    <property type="match status" value="1"/>
</dbReference>
<evidence type="ECO:0000313" key="3">
    <source>
        <dbReference type="EMBL" id="MPD01410.1"/>
    </source>
</evidence>
<dbReference type="PROSITE" id="PS51885">
    <property type="entry name" value="NEPRILYSIN"/>
    <property type="match status" value="1"/>
</dbReference>
<name>A0A5B7K323_PORTR</name>
<dbReference type="SUPFAM" id="SSF55486">
    <property type="entry name" value="Metalloproteases ('zincins'), catalytic domain"/>
    <property type="match status" value="1"/>
</dbReference>
<comment type="similarity">
    <text evidence="1">Belongs to the peptidase M13 family.</text>
</comment>
<dbReference type="Pfam" id="PF01431">
    <property type="entry name" value="Peptidase_M13"/>
    <property type="match status" value="1"/>
</dbReference>
<dbReference type="PANTHER" id="PTHR11733">
    <property type="entry name" value="ZINC METALLOPROTEASE FAMILY M13 NEPRILYSIN-RELATED"/>
    <property type="match status" value="1"/>
</dbReference>
<dbReference type="OrthoDB" id="6475849at2759"/>
<accession>A0A5B7K323</accession>
<dbReference type="InterPro" id="IPR018497">
    <property type="entry name" value="Peptidase_M13_C"/>
</dbReference>
<sequence>MTFLQVWCSSITKEAAHLEILKDSHVPGEFRVFGSLTNSEDFGEIFNCKKDSKMNPTKKCQITSKQTY</sequence>
<evidence type="ECO:0000259" key="2">
    <source>
        <dbReference type="Pfam" id="PF01431"/>
    </source>
</evidence>
<dbReference type="GO" id="GO:0005886">
    <property type="term" value="C:plasma membrane"/>
    <property type="evidence" value="ECO:0007669"/>
    <property type="project" value="TreeGrafter"/>
</dbReference>
<dbReference type="Gene3D" id="3.40.390.10">
    <property type="entry name" value="Collagenase (Catalytic Domain)"/>
    <property type="match status" value="1"/>
</dbReference>
<dbReference type="InterPro" id="IPR024079">
    <property type="entry name" value="MetalloPept_cat_dom_sf"/>
</dbReference>
<gene>
    <name evidence="3" type="primary">MME_1</name>
    <name evidence="3" type="ORF">E2C01_096937</name>
</gene>
<evidence type="ECO:0000256" key="1">
    <source>
        <dbReference type="ARBA" id="ARBA00007357"/>
    </source>
</evidence>
<proteinExistence type="inferred from homology"/>
<evidence type="ECO:0000313" key="4">
    <source>
        <dbReference type="Proteomes" id="UP000324222"/>
    </source>
</evidence>
<feature type="domain" description="Peptidase M13 C-terminal" evidence="2">
    <location>
        <begin position="2"/>
        <end position="62"/>
    </location>
</feature>
<dbReference type="GO" id="GO:0016485">
    <property type="term" value="P:protein processing"/>
    <property type="evidence" value="ECO:0007669"/>
    <property type="project" value="TreeGrafter"/>
</dbReference>
<keyword evidence="4" id="KW-1185">Reference proteome</keyword>
<reference evidence="3 4" key="1">
    <citation type="submission" date="2019-05" db="EMBL/GenBank/DDBJ databases">
        <title>Another draft genome of Portunus trituberculatus and its Hox gene families provides insights of decapod evolution.</title>
        <authorList>
            <person name="Jeong J.-H."/>
            <person name="Song I."/>
            <person name="Kim S."/>
            <person name="Choi T."/>
            <person name="Kim D."/>
            <person name="Ryu S."/>
            <person name="Kim W."/>
        </authorList>
    </citation>
    <scope>NUCLEOTIDE SEQUENCE [LARGE SCALE GENOMIC DNA]</scope>
    <source>
        <tissue evidence="3">Muscle</tissue>
    </source>
</reference>
<dbReference type="AlphaFoldDB" id="A0A5B7K323"/>
<protein>
    <submittedName>
        <fullName evidence="3">Neprilysin</fullName>
    </submittedName>
</protein>
<dbReference type="InterPro" id="IPR000718">
    <property type="entry name" value="Peptidase_M13"/>
</dbReference>
<organism evidence="3 4">
    <name type="scientific">Portunus trituberculatus</name>
    <name type="common">Swimming crab</name>
    <name type="synonym">Neptunus trituberculatus</name>
    <dbReference type="NCBI Taxonomy" id="210409"/>
    <lineage>
        <taxon>Eukaryota</taxon>
        <taxon>Metazoa</taxon>
        <taxon>Ecdysozoa</taxon>
        <taxon>Arthropoda</taxon>
        <taxon>Crustacea</taxon>
        <taxon>Multicrustacea</taxon>
        <taxon>Malacostraca</taxon>
        <taxon>Eumalacostraca</taxon>
        <taxon>Eucarida</taxon>
        <taxon>Decapoda</taxon>
        <taxon>Pleocyemata</taxon>
        <taxon>Brachyura</taxon>
        <taxon>Eubrachyura</taxon>
        <taxon>Portunoidea</taxon>
        <taxon>Portunidae</taxon>
        <taxon>Portuninae</taxon>
        <taxon>Portunus</taxon>
    </lineage>
</organism>
<comment type="caution">
    <text evidence="3">The sequence shown here is derived from an EMBL/GenBank/DDBJ whole genome shotgun (WGS) entry which is preliminary data.</text>
</comment>
<dbReference type="GO" id="GO:0004222">
    <property type="term" value="F:metalloendopeptidase activity"/>
    <property type="evidence" value="ECO:0007669"/>
    <property type="project" value="InterPro"/>
</dbReference>